<proteinExistence type="inferred from homology"/>
<dbReference type="InterPro" id="IPR014016">
    <property type="entry name" value="UvrD-like_ATP-bd"/>
</dbReference>
<dbReference type="GO" id="GO:0000725">
    <property type="term" value="P:recombinational repair"/>
    <property type="evidence" value="ECO:0007669"/>
    <property type="project" value="TreeGrafter"/>
</dbReference>
<dbReference type="PROSITE" id="PS51217">
    <property type="entry name" value="UVRD_HELICASE_CTER"/>
    <property type="match status" value="1"/>
</dbReference>
<reference evidence="13" key="1">
    <citation type="journal article" date="2020" name="mSystems">
        <title>Genome- and Community-Level Interaction Insights into Carbon Utilization and Element Cycling Functions of Hydrothermarchaeota in Hydrothermal Sediment.</title>
        <authorList>
            <person name="Zhou Z."/>
            <person name="Liu Y."/>
            <person name="Xu W."/>
            <person name="Pan J."/>
            <person name="Luo Z.H."/>
            <person name="Li M."/>
        </authorList>
    </citation>
    <scope>NUCLEOTIDE SEQUENCE [LARGE SCALE GENOMIC DNA]</scope>
    <source>
        <strain evidence="13">SpSt-81</strain>
    </source>
</reference>
<protein>
    <recommendedName>
        <fullName evidence="8">DNA 3'-5' helicase</fullName>
        <ecNumber evidence="8">5.6.2.4</ecNumber>
    </recommendedName>
</protein>
<keyword evidence="3 10" id="KW-0378">Hydrolase</keyword>
<dbReference type="GO" id="GO:0016787">
    <property type="term" value="F:hydrolase activity"/>
    <property type="evidence" value="ECO:0007669"/>
    <property type="project" value="UniProtKB-UniRule"/>
</dbReference>
<evidence type="ECO:0000256" key="8">
    <source>
        <dbReference type="ARBA" id="ARBA00034808"/>
    </source>
</evidence>
<dbReference type="PANTHER" id="PTHR11070:SF3">
    <property type="entry name" value="DNA 3'-5' HELICASE"/>
    <property type="match status" value="1"/>
</dbReference>
<dbReference type="GO" id="GO:0043138">
    <property type="term" value="F:3'-5' DNA helicase activity"/>
    <property type="evidence" value="ECO:0007669"/>
    <property type="project" value="UniProtKB-EC"/>
</dbReference>
<keyword evidence="6" id="KW-0413">Isomerase</keyword>
<dbReference type="Gene3D" id="3.40.50.300">
    <property type="entry name" value="P-loop containing nucleotide triphosphate hydrolases"/>
    <property type="match status" value="2"/>
</dbReference>
<dbReference type="CDD" id="cd18807">
    <property type="entry name" value="SF1_C_UvrD"/>
    <property type="match status" value="1"/>
</dbReference>
<comment type="catalytic activity">
    <reaction evidence="9">
        <text>ATP + H2O = ADP + phosphate + H(+)</text>
        <dbReference type="Rhea" id="RHEA:13065"/>
        <dbReference type="ChEBI" id="CHEBI:15377"/>
        <dbReference type="ChEBI" id="CHEBI:15378"/>
        <dbReference type="ChEBI" id="CHEBI:30616"/>
        <dbReference type="ChEBI" id="CHEBI:43474"/>
        <dbReference type="ChEBI" id="CHEBI:456216"/>
        <dbReference type="EC" id="5.6.2.4"/>
    </reaction>
</comment>
<dbReference type="GO" id="GO:0005829">
    <property type="term" value="C:cytosol"/>
    <property type="evidence" value="ECO:0007669"/>
    <property type="project" value="TreeGrafter"/>
</dbReference>
<keyword evidence="4 10" id="KW-0347">Helicase</keyword>
<accession>A0A7C3RVP2</accession>
<dbReference type="PROSITE" id="PS51198">
    <property type="entry name" value="UVRD_HELICASE_ATP_BIND"/>
    <property type="match status" value="1"/>
</dbReference>
<keyword evidence="5 10" id="KW-0067">ATP-binding</keyword>
<dbReference type="CDD" id="cd17932">
    <property type="entry name" value="DEXQc_UvrD"/>
    <property type="match status" value="1"/>
</dbReference>
<evidence type="ECO:0000256" key="9">
    <source>
        <dbReference type="ARBA" id="ARBA00048988"/>
    </source>
</evidence>
<keyword evidence="2 10" id="KW-0547">Nucleotide-binding</keyword>
<dbReference type="EMBL" id="DTIN01000009">
    <property type="protein sequence ID" value="HFX13005.1"/>
    <property type="molecule type" value="Genomic_DNA"/>
</dbReference>
<evidence type="ECO:0000256" key="2">
    <source>
        <dbReference type="ARBA" id="ARBA00022741"/>
    </source>
</evidence>
<dbReference type="EC" id="5.6.2.4" evidence="8"/>
<evidence type="ECO:0000259" key="11">
    <source>
        <dbReference type="PROSITE" id="PS51198"/>
    </source>
</evidence>
<evidence type="ECO:0000256" key="7">
    <source>
        <dbReference type="ARBA" id="ARBA00034617"/>
    </source>
</evidence>
<dbReference type="InterPro" id="IPR000212">
    <property type="entry name" value="DNA_helicase_UvrD/REP"/>
</dbReference>
<evidence type="ECO:0000313" key="13">
    <source>
        <dbReference type="EMBL" id="HFX13005.1"/>
    </source>
</evidence>
<dbReference type="InterPro" id="IPR013986">
    <property type="entry name" value="DExx_box_DNA_helicase_dom_sf"/>
</dbReference>
<evidence type="ECO:0000259" key="12">
    <source>
        <dbReference type="PROSITE" id="PS51217"/>
    </source>
</evidence>
<name>A0A7C3RVP2_DICTH</name>
<evidence type="ECO:0000256" key="10">
    <source>
        <dbReference type="PROSITE-ProRule" id="PRU00560"/>
    </source>
</evidence>
<dbReference type="InterPro" id="IPR027417">
    <property type="entry name" value="P-loop_NTPase"/>
</dbReference>
<dbReference type="PANTHER" id="PTHR11070">
    <property type="entry name" value="UVRD / RECB / PCRA DNA HELICASE FAMILY MEMBER"/>
    <property type="match status" value="1"/>
</dbReference>
<feature type="domain" description="UvrD-like helicase C-terminal" evidence="12">
    <location>
        <begin position="307"/>
        <end position="570"/>
    </location>
</feature>
<dbReference type="Gene3D" id="1.10.10.160">
    <property type="match status" value="1"/>
</dbReference>
<evidence type="ECO:0000256" key="6">
    <source>
        <dbReference type="ARBA" id="ARBA00023235"/>
    </source>
</evidence>
<dbReference type="InterPro" id="IPR014017">
    <property type="entry name" value="DNA_helicase_UvrD-like_C"/>
</dbReference>
<feature type="binding site" evidence="10">
    <location>
        <begin position="48"/>
        <end position="55"/>
    </location>
    <ligand>
        <name>ATP</name>
        <dbReference type="ChEBI" id="CHEBI:30616"/>
    </ligand>
</feature>
<dbReference type="AlphaFoldDB" id="A0A7C3RVP2"/>
<evidence type="ECO:0000256" key="1">
    <source>
        <dbReference type="ARBA" id="ARBA00009922"/>
    </source>
</evidence>
<dbReference type="GO" id="GO:0003677">
    <property type="term" value="F:DNA binding"/>
    <property type="evidence" value="ECO:0007669"/>
    <property type="project" value="InterPro"/>
</dbReference>
<organism evidence="13">
    <name type="scientific">Dictyoglomus thermophilum</name>
    <dbReference type="NCBI Taxonomy" id="14"/>
    <lineage>
        <taxon>Bacteria</taxon>
        <taxon>Pseudomonadati</taxon>
        <taxon>Dictyoglomota</taxon>
        <taxon>Dictyoglomia</taxon>
        <taxon>Dictyoglomales</taxon>
        <taxon>Dictyoglomaceae</taxon>
        <taxon>Dictyoglomus</taxon>
    </lineage>
</organism>
<evidence type="ECO:0000256" key="3">
    <source>
        <dbReference type="ARBA" id="ARBA00022801"/>
    </source>
</evidence>
<dbReference type="Pfam" id="PF00580">
    <property type="entry name" value="UvrD-helicase"/>
    <property type="match status" value="1"/>
</dbReference>
<comment type="caution">
    <text evidence="13">The sequence shown here is derived from an EMBL/GenBank/DDBJ whole genome shotgun (WGS) entry which is preliminary data.</text>
</comment>
<gene>
    <name evidence="13" type="ORF">ENW00_02465</name>
</gene>
<evidence type="ECO:0000256" key="5">
    <source>
        <dbReference type="ARBA" id="ARBA00022840"/>
    </source>
</evidence>
<feature type="domain" description="UvrD-like helicase ATP-binding" evidence="11">
    <location>
        <begin position="27"/>
        <end position="306"/>
    </location>
</feature>
<dbReference type="Gene3D" id="1.10.486.10">
    <property type="entry name" value="PCRA, domain 4"/>
    <property type="match status" value="1"/>
</dbReference>
<sequence length="653" mass="77200">MDNQFSDKKIYILPSKKKQEFLKRIEKDLNDEQKKVVLEADGPSLVIAGPGSGKTRTVIYRVGYLIALGYSPKNIMLLTFTNHAAKNMINRASALIGEKAEDIWGGTFHHVGNRILRIFGKEIGMRVDYNILDREDSADLIDECLEERREEELGKNLVLEIFSYKVNTGKNWDEVLKIKAPHIIEKVDLIERVFKRYEERKKELNLVDYDDLLMFWYKLLMEKEKVKKILNDKFIWLLVDEYQDTNWLQGEIVRLMREENKNVLVVGDDAQSIYSFRGATIDNILNFPNIFLGTKIFYLEYNYRSTPEIIALANEIIKRNVNQYPKTIRPVLKSGSKPKLVWVRDDEEEAQFVAEIIKNMHQEGIKYKNMGVLFRSNYHSMILQMELTTQGIPYEVRGGLRFFEQAHIKDMLSILKILYNPQDELSAQRFFKLFPGIGRAYAKKFASILRETRDFERIFQISVSGRTLDGLRRIRDLWDKIKNIPLDRFSDILFVFYNEEYRNYLETKYPDFKDREKDIVQLINFSQKYKNLGDFLSELTLYTYAGEKLIEEEGEEKDYVVLSTIHQAKGLEWDVVFILRLVQGEFPSYKSMDNLEEERRLFYVAVTRAKRELFVITHIMKRLKDMNIFNKPSIFIEELPKEELFEEWVVKKE</sequence>
<comment type="catalytic activity">
    <reaction evidence="7">
        <text>Couples ATP hydrolysis with the unwinding of duplex DNA by translocating in the 3'-5' direction.</text>
        <dbReference type="EC" id="5.6.2.4"/>
    </reaction>
</comment>
<evidence type="ECO:0000256" key="4">
    <source>
        <dbReference type="ARBA" id="ARBA00022806"/>
    </source>
</evidence>
<comment type="similarity">
    <text evidence="1">Belongs to the helicase family. UvrD subfamily.</text>
</comment>
<dbReference type="SUPFAM" id="SSF52540">
    <property type="entry name" value="P-loop containing nucleoside triphosphate hydrolases"/>
    <property type="match status" value="1"/>
</dbReference>
<dbReference type="Pfam" id="PF13361">
    <property type="entry name" value="UvrD_C"/>
    <property type="match status" value="1"/>
</dbReference>
<dbReference type="GO" id="GO:0005524">
    <property type="term" value="F:ATP binding"/>
    <property type="evidence" value="ECO:0007669"/>
    <property type="project" value="UniProtKB-UniRule"/>
</dbReference>